<name>A0A6J4RND5_9ACTN</name>
<dbReference type="SUPFAM" id="SSF49503">
    <property type="entry name" value="Cupredoxins"/>
    <property type="match status" value="1"/>
</dbReference>
<dbReference type="AlphaFoldDB" id="A0A6J4RND5"/>
<evidence type="ECO:0000313" key="3">
    <source>
        <dbReference type="EMBL" id="CAA9477847.1"/>
    </source>
</evidence>
<evidence type="ECO:0000256" key="1">
    <source>
        <dbReference type="SAM" id="MobiDB-lite"/>
    </source>
</evidence>
<feature type="compositionally biased region" description="Basic and acidic residues" evidence="1">
    <location>
        <begin position="51"/>
        <end position="61"/>
    </location>
</feature>
<sequence>MSRNQRLTLVAIAALIAVVAFVALRPSDDPTTASNARPAAERESAAPAADDSTRSATDRPERRRKPKPPLLVAGSERTLRYTKGETVRFRVRHPTPEEVHVHGYDVAEDLPAGRTVTVQFPAELEGIFEVELEGSHTPLGSIRVDP</sequence>
<evidence type="ECO:0000256" key="2">
    <source>
        <dbReference type="SAM" id="SignalP"/>
    </source>
</evidence>
<proteinExistence type="predicted"/>
<feature type="signal peptide" evidence="2">
    <location>
        <begin position="1"/>
        <end position="22"/>
    </location>
</feature>
<feature type="chain" id="PRO_5038809131" description="EfeO-type cupredoxin-like domain-containing protein" evidence="2">
    <location>
        <begin position="23"/>
        <end position="146"/>
    </location>
</feature>
<dbReference type="EMBL" id="CADCVP010000081">
    <property type="protein sequence ID" value="CAA9477847.1"/>
    <property type="molecule type" value="Genomic_DNA"/>
</dbReference>
<protein>
    <recommendedName>
        <fullName evidence="4">EfeO-type cupredoxin-like domain-containing protein</fullName>
    </recommendedName>
</protein>
<reference evidence="3" key="1">
    <citation type="submission" date="2020-02" db="EMBL/GenBank/DDBJ databases">
        <authorList>
            <person name="Meier V. D."/>
        </authorList>
    </citation>
    <scope>NUCLEOTIDE SEQUENCE</scope>
    <source>
        <strain evidence="3">AVDCRST_MAG69</strain>
    </source>
</reference>
<evidence type="ECO:0008006" key="4">
    <source>
        <dbReference type="Google" id="ProtNLM"/>
    </source>
</evidence>
<gene>
    <name evidence="3" type="ORF">AVDCRST_MAG69-565</name>
</gene>
<accession>A0A6J4RND5</accession>
<dbReference type="InterPro" id="IPR008972">
    <property type="entry name" value="Cupredoxin"/>
</dbReference>
<feature type="region of interest" description="Disordered" evidence="1">
    <location>
        <begin position="27"/>
        <end position="77"/>
    </location>
</feature>
<organism evidence="3">
    <name type="scientific">uncultured Solirubrobacteraceae bacterium</name>
    <dbReference type="NCBI Taxonomy" id="1162706"/>
    <lineage>
        <taxon>Bacteria</taxon>
        <taxon>Bacillati</taxon>
        <taxon>Actinomycetota</taxon>
        <taxon>Thermoleophilia</taxon>
        <taxon>Solirubrobacterales</taxon>
        <taxon>Solirubrobacteraceae</taxon>
        <taxon>environmental samples</taxon>
    </lineage>
</organism>
<dbReference type="Gene3D" id="2.60.40.420">
    <property type="entry name" value="Cupredoxins - blue copper proteins"/>
    <property type="match status" value="1"/>
</dbReference>
<keyword evidence="2" id="KW-0732">Signal</keyword>